<name>A0A9D5K0W0_9BACT</name>
<dbReference type="GO" id="GO:0008933">
    <property type="term" value="F:peptidoglycan lytic transglycosylase activity"/>
    <property type="evidence" value="ECO:0007669"/>
    <property type="project" value="InterPro"/>
</dbReference>
<evidence type="ECO:0000256" key="1">
    <source>
        <dbReference type="ARBA" id="ARBA00007734"/>
    </source>
</evidence>
<evidence type="ECO:0000259" key="3">
    <source>
        <dbReference type="Pfam" id="PF01464"/>
    </source>
</evidence>
<evidence type="ECO:0000256" key="2">
    <source>
        <dbReference type="SAM" id="MobiDB-lite"/>
    </source>
</evidence>
<protein>
    <submittedName>
        <fullName evidence="4">Transglycosylase SLT domain-containing protein</fullName>
    </submittedName>
</protein>
<comment type="caution">
    <text evidence="4">The sequence shown here is derived from an EMBL/GenBank/DDBJ whole genome shotgun (WGS) entry which is preliminary data.</text>
</comment>
<dbReference type="InterPro" id="IPR023346">
    <property type="entry name" value="Lysozyme-like_dom_sf"/>
</dbReference>
<comment type="similarity">
    <text evidence="1">Belongs to the transglycosylase Slt family.</text>
</comment>
<feature type="compositionally biased region" description="Polar residues" evidence="2">
    <location>
        <begin position="44"/>
        <end position="58"/>
    </location>
</feature>
<organism evidence="4 5">
    <name type="scientific">candidate division KSB3 bacterium</name>
    <dbReference type="NCBI Taxonomy" id="2044937"/>
    <lineage>
        <taxon>Bacteria</taxon>
        <taxon>candidate division KSB3</taxon>
    </lineage>
</organism>
<dbReference type="CDD" id="cd16894">
    <property type="entry name" value="MltD-like"/>
    <property type="match status" value="1"/>
</dbReference>
<dbReference type="SUPFAM" id="SSF53955">
    <property type="entry name" value="Lysozyme-like"/>
    <property type="match status" value="1"/>
</dbReference>
<dbReference type="Pfam" id="PF01464">
    <property type="entry name" value="SLT"/>
    <property type="match status" value="1"/>
</dbReference>
<feature type="region of interest" description="Disordered" evidence="2">
    <location>
        <begin position="38"/>
        <end position="58"/>
    </location>
</feature>
<gene>
    <name evidence="4" type="ORF">GF339_23685</name>
</gene>
<dbReference type="InterPro" id="IPR000189">
    <property type="entry name" value="Transglyc_AS"/>
</dbReference>
<dbReference type="Proteomes" id="UP000649604">
    <property type="component" value="Unassembled WGS sequence"/>
</dbReference>
<sequence>MQYHQTHHTWVIVLGMLASLALGLSACTAPPLEVFLSPNPDFDASTQSEPLRQPQPTYQPLTPAQQPMLVYQPYQSMPPATTLGENRLALQLTEALREAEAHIHAGEARLRDNRLVEAIREFERAQMLIEQDINPTLQHITQQSQIQGGPSILSFSQIQRMQQQRTAMLLRINRAYDVRTMFARHEDLEKVKTLRKQTQTTLQPVRLDQPRPLTESSRPRPDYSFLPVSSQLDFRWIPREALDRAITRFQQRHNDFLDCLARANQYFPEVTARLNAAGVPTEFAYVALIESGFQPSARSSSGHIGLWQLSSAIARKYGLRVTSAEDERLSLDLSTRAFARYITDLQRRFGRWELALIAYKIGEQRLHTLLTRTGAHELESLQYQLGNAAPEISYLARIAAAMLIARHPRAYGFNINLSNISGRLTAQISDRGSTSAPMPTMQMEPPVPTLY</sequence>
<dbReference type="GO" id="GO:0016020">
    <property type="term" value="C:membrane"/>
    <property type="evidence" value="ECO:0007669"/>
    <property type="project" value="InterPro"/>
</dbReference>
<dbReference type="Gene3D" id="1.10.530.10">
    <property type="match status" value="1"/>
</dbReference>
<dbReference type="GO" id="GO:0000270">
    <property type="term" value="P:peptidoglycan metabolic process"/>
    <property type="evidence" value="ECO:0007669"/>
    <property type="project" value="InterPro"/>
</dbReference>
<accession>A0A9D5K0W0</accession>
<evidence type="ECO:0000313" key="5">
    <source>
        <dbReference type="Proteomes" id="UP000649604"/>
    </source>
</evidence>
<dbReference type="InterPro" id="IPR008258">
    <property type="entry name" value="Transglycosylase_SLT_dom_1"/>
</dbReference>
<reference evidence="4" key="1">
    <citation type="submission" date="2019-11" db="EMBL/GenBank/DDBJ databases">
        <title>Microbial mats filling the niche in hypersaline microbial mats.</title>
        <authorList>
            <person name="Wong H.L."/>
            <person name="Macleod F.I."/>
            <person name="White R.A. III"/>
            <person name="Burns B.P."/>
        </authorList>
    </citation>
    <scope>NUCLEOTIDE SEQUENCE</scope>
    <source>
        <strain evidence="4">Rbin_158</strain>
    </source>
</reference>
<dbReference type="AlphaFoldDB" id="A0A9D5K0W0"/>
<evidence type="ECO:0000313" key="4">
    <source>
        <dbReference type="EMBL" id="MBD3327606.1"/>
    </source>
</evidence>
<dbReference type="EMBL" id="WJJP01000762">
    <property type="protein sequence ID" value="MBD3327606.1"/>
    <property type="molecule type" value="Genomic_DNA"/>
</dbReference>
<feature type="region of interest" description="Disordered" evidence="2">
    <location>
        <begin position="194"/>
        <end position="220"/>
    </location>
</feature>
<dbReference type="PROSITE" id="PS00922">
    <property type="entry name" value="TRANSGLYCOSYLASE"/>
    <property type="match status" value="1"/>
</dbReference>
<feature type="region of interest" description="Disordered" evidence="2">
    <location>
        <begin position="431"/>
        <end position="451"/>
    </location>
</feature>
<feature type="domain" description="Transglycosylase SLT" evidence="3">
    <location>
        <begin position="279"/>
        <end position="375"/>
    </location>
</feature>
<proteinExistence type="inferred from homology"/>